<name>A0A0R3N8Q6_9BRAD</name>
<reference evidence="8 9" key="1">
    <citation type="submission" date="2014-03" db="EMBL/GenBank/DDBJ databases">
        <title>Bradyrhizobium valentinum sp. nov., isolated from effective nodules of Lupinus mariae-josephae, a lupine endemic of basic-lime soils in Eastern Spain.</title>
        <authorList>
            <person name="Duran D."/>
            <person name="Rey L."/>
            <person name="Navarro A."/>
            <person name="Busquets A."/>
            <person name="Imperial J."/>
            <person name="Ruiz-Argueso T."/>
        </authorList>
    </citation>
    <scope>NUCLEOTIDE SEQUENCE [LARGE SCALE GENOMIC DNA]</scope>
    <source>
        <strain evidence="8 9">CCBAU 23086</strain>
    </source>
</reference>
<dbReference type="GO" id="GO:0071949">
    <property type="term" value="F:FAD binding"/>
    <property type="evidence" value="ECO:0007669"/>
    <property type="project" value="InterPro"/>
</dbReference>
<feature type="domain" description="FAD-binding" evidence="7">
    <location>
        <begin position="3"/>
        <end position="341"/>
    </location>
</feature>
<keyword evidence="2" id="KW-0285">Flavoprotein</keyword>
<comment type="cofactor">
    <cofactor evidence="1">
        <name>FAD</name>
        <dbReference type="ChEBI" id="CHEBI:57692"/>
    </cofactor>
</comment>
<dbReference type="RefSeq" id="WP_057857053.1">
    <property type="nucleotide sequence ID" value="NZ_LLYB01000046.1"/>
</dbReference>
<dbReference type="OrthoDB" id="4230779at2"/>
<feature type="compositionally biased region" description="Basic and acidic residues" evidence="6">
    <location>
        <begin position="358"/>
        <end position="367"/>
    </location>
</feature>
<dbReference type="SUPFAM" id="SSF54373">
    <property type="entry name" value="FAD-linked reductases, C-terminal domain"/>
    <property type="match status" value="1"/>
</dbReference>
<dbReference type="GO" id="GO:0004497">
    <property type="term" value="F:monooxygenase activity"/>
    <property type="evidence" value="ECO:0007669"/>
    <property type="project" value="UniProtKB-KW"/>
</dbReference>
<evidence type="ECO:0000256" key="5">
    <source>
        <dbReference type="ARBA" id="ARBA00023033"/>
    </source>
</evidence>
<dbReference type="PANTHER" id="PTHR13789">
    <property type="entry name" value="MONOOXYGENASE"/>
    <property type="match status" value="1"/>
</dbReference>
<dbReference type="InterPro" id="IPR036188">
    <property type="entry name" value="FAD/NAD-bd_sf"/>
</dbReference>
<dbReference type="AlphaFoldDB" id="A0A0R3N8Q6"/>
<evidence type="ECO:0000256" key="3">
    <source>
        <dbReference type="ARBA" id="ARBA00022827"/>
    </source>
</evidence>
<dbReference type="PANTHER" id="PTHR13789:SF318">
    <property type="entry name" value="GERANYLGERANYL DIPHOSPHATE REDUCTASE"/>
    <property type="match status" value="1"/>
</dbReference>
<dbReference type="Gene3D" id="3.50.50.60">
    <property type="entry name" value="FAD/NAD(P)-binding domain"/>
    <property type="match status" value="1"/>
</dbReference>
<evidence type="ECO:0000256" key="4">
    <source>
        <dbReference type="ARBA" id="ARBA00023002"/>
    </source>
</evidence>
<protein>
    <recommendedName>
        <fullName evidence="7">FAD-binding domain-containing protein</fullName>
    </recommendedName>
</protein>
<keyword evidence="4" id="KW-0560">Oxidoreductase</keyword>
<dbReference type="EMBL" id="LLYB01000046">
    <property type="protein sequence ID" value="KRR26381.1"/>
    <property type="molecule type" value="Genomic_DNA"/>
</dbReference>
<organism evidence="8 9">
    <name type="scientific">Bradyrhizobium lablabi</name>
    <dbReference type="NCBI Taxonomy" id="722472"/>
    <lineage>
        <taxon>Bacteria</taxon>
        <taxon>Pseudomonadati</taxon>
        <taxon>Pseudomonadota</taxon>
        <taxon>Alphaproteobacteria</taxon>
        <taxon>Hyphomicrobiales</taxon>
        <taxon>Nitrobacteraceae</taxon>
        <taxon>Bradyrhizobium</taxon>
    </lineage>
</organism>
<feature type="region of interest" description="Disordered" evidence="6">
    <location>
        <begin position="355"/>
        <end position="375"/>
    </location>
</feature>
<comment type="caution">
    <text evidence="8">The sequence shown here is derived from an EMBL/GenBank/DDBJ whole genome shotgun (WGS) entry which is preliminary data.</text>
</comment>
<dbReference type="InterPro" id="IPR050493">
    <property type="entry name" value="FAD-dep_Monooxygenase_BioMet"/>
</dbReference>
<evidence type="ECO:0000256" key="2">
    <source>
        <dbReference type="ARBA" id="ARBA00022630"/>
    </source>
</evidence>
<proteinExistence type="predicted"/>
<evidence type="ECO:0000256" key="6">
    <source>
        <dbReference type="SAM" id="MobiDB-lite"/>
    </source>
</evidence>
<dbReference type="InterPro" id="IPR002938">
    <property type="entry name" value="FAD-bd"/>
</dbReference>
<evidence type="ECO:0000256" key="1">
    <source>
        <dbReference type="ARBA" id="ARBA00001974"/>
    </source>
</evidence>
<dbReference type="Proteomes" id="UP000051660">
    <property type="component" value="Unassembled WGS sequence"/>
</dbReference>
<evidence type="ECO:0000313" key="9">
    <source>
        <dbReference type="Proteomes" id="UP000051660"/>
    </source>
</evidence>
<keyword evidence="5" id="KW-0503">Monooxygenase</keyword>
<accession>A0A0R3N8Q6</accession>
<evidence type="ECO:0000313" key="8">
    <source>
        <dbReference type="EMBL" id="KRR26381.1"/>
    </source>
</evidence>
<dbReference type="PRINTS" id="PR00420">
    <property type="entry name" value="RNGMNOXGNASE"/>
</dbReference>
<gene>
    <name evidence="8" type="ORF">CQ14_02465</name>
</gene>
<keyword evidence="3" id="KW-0274">FAD</keyword>
<dbReference type="SUPFAM" id="SSF51905">
    <property type="entry name" value="FAD/NAD(P)-binding domain"/>
    <property type="match status" value="1"/>
</dbReference>
<sequence>MSLKVIIVGGGIGGTAAALALTRAGCDVRIFEQAQIKSEVGAGIQISPNATRLLQRYGLGEALKPLAVRPQAIEARRWDNGAILMREELGAAVETAYGAPYYHFHRGDLLSVLSDALPRGVLQTAQCCVSVTETDDGVRAQFEDGSFVDGDLLVGADGIHSTVRRVLFGDERPRFSANVAYRGLAPAERLNHLGLPHNATIWMGPGGHFVHYFVSGGRYVNFVAVHEQANWERESWTDRGTVDDARRRYAGWHPQIHAILGAVDETFKWALFDRAPLEKWSAGRITLLGDACHPMLPYMAQGAAQAIEDGATLAACLAGVSRSDVAAALQRYEILRKPRTASIQGAARGNAITFHLPDGPEQRERDTAMGASTGLSPSRAALFGFDAEALDRPPSGAS</sequence>
<dbReference type="Pfam" id="PF01494">
    <property type="entry name" value="FAD_binding_3"/>
    <property type="match status" value="1"/>
</dbReference>
<evidence type="ECO:0000259" key="7">
    <source>
        <dbReference type="Pfam" id="PF01494"/>
    </source>
</evidence>